<dbReference type="PROSITE" id="PS50188">
    <property type="entry name" value="B302_SPRY"/>
    <property type="match status" value="1"/>
</dbReference>
<dbReference type="AlphaFoldDB" id="A0A4W5NSU5"/>
<dbReference type="InterPro" id="IPR003879">
    <property type="entry name" value="Butyrophylin_SPRY"/>
</dbReference>
<feature type="domain" description="B box-type" evidence="6">
    <location>
        <begin position="90"/>
        <end position="130"/>
    </location>
</feature>
<proteinExistence type="predicted"/>
<dbReference type="PRINTS" id="PR01407">
    <property type="entry name" value="BUTYPHLNCDUF"/>
</dbReference>
<feature type="domain" description="B30.2/SPRY" evidence="7">
    <location>
        <begin position="278"/>
        <end position="470"/>
    </location>
</feature>
<dbReference type="Pfam" id="PF00622">
    <property type="entry name" value="SPRY"/>
    <property type="match status" value="1"/>
</dbReference>
<dbReference type="SUPFAM" id="SSF49899">
    <property type="entry name" value="Concanavalin A-like lectins/glucanases"/>
    <property type="match status" value="1"/>
</dbReference>
<evidence type="ECO:0000256" key="1">
    <source>
        <dbReference type="ARBA" id="ARBA00022723"/>
    </source>
</evidence>
<accession>A0A4W5NSU5</accession>
<dbReference type="InterPro" id="IPR006574">
    <property type="entry name" value="PRY"/>
</dbReference>
<dbReference type="GO" id="GO:0008270">
    <property type="term" value="F:zinc ion binding"/>
    <property type="evidence" value="ECO:0007669"/>
    <property type="project" value="UniProtKB-KW"/>
</dbReference>
<dbReference type="GeneTree" id="ENSGT00940000155021"/>
<keyword evidence="1" id="KW-0479">Metal-binding</keyword>
<dbReference type="Pfam" id="PF13765">
    <property type="entry name" value="PRY"/>
    <property type="match status" value="1"/>
</dbReference>
<keyword evidence="5" id="KW-0175">Coiled coil</keyword>
<dbReference type="PROSITE" id="PS00518">
    <property type="entry name" value="ZF_RING_1"/>
    <property type="match status" value="1"/>
</dbReference>
<evidence type="ECO:0000313" key="8">
    <source>
        <dbReference type="Ensembl" id="ENSHHUP00000054122.1"/>
    </source>
</evidence>
<evidence type="ECO:0000256" key="4">
    <source>
        <dbReference type="PROSITE-ProRule" id="PRU00024"/>
    </source>
</evidence>
<sequence>MASEQQGGDEPSLPREEAVCPGCQGSGPLVLPCGHSLCEACLGLCEGELGQGGCTVCYGRDLLDCVLKRLLDSLFQGQPRRARDGGVEDRSGELCPLHRERLMLFCVEDAEMVCVECQSEEHDDHECCPTEEAAHDCKRALTSALRPLQEKLEALNTVKQTCEESAEHIKSQAQQTERLVQQQFEKLHQFLRDEEAAVISALKEEEQEKTQRMRDRIDRITDQINSLAEAIEVTVGAMDTDDDISFLKNFKRTSERTQVTVQEPEEVAGALLDVAKHLGSLNYRVWEKMQDVITYTPVTLDPNTADICLSLSDDLTSLRYTEEEERLPDNPERFCYYECVLGSEGFSSGRHTWDVEVGVNSEWAVGVARETVSRKEWFPPSPERGLWTICYHGGEYRARTATATPLVLKRRPQEVRVQLDWDRGRVIFSDASDNTLIYKFKHKFTQRVFPYFSNTCKRHPLRISAGKVSVTAE</sequence>
<dbReference type="Pfam" id="PF00643">
    <property type="entry name" value="zf-B_box"/>
    <property type="match status" value="1"/>
</dbReference>
<dbReference type="FunFam" id="2.60.120.920:FF:000004">
    <property type="entry name" value="Butyrophilin subfamily 1 member A1"/>
    <property type="match status" value="1"/>
</dbReference>
<evidence type="ECO:0000256" key="3">
    <source>
        <dbReference type="ARBA" id="ARBA00022833"/>
    </source>
</evidence>
<reference evidence="8" key="2">
    <citation type="submission" date="2025-08" db="UniProtKB">
        <authorList>
            <consortium name="Ensembl"/>
        </authorList>
    </citation>
    <scope>IDENTIFICATION</scope>
</reference>
<dbReference type="InterPro" id="IPR017907">
    <property type="entry name" value="Znf_RING_CS"/>
</dbReference>
<dbReference type="Ensembl" id="ENSHHUT00000056006.1">
    <property type="protein sequence ID" value="ENSHHUP00000054122.1"/>
    <property type="gene ID" value="ENSHHUG00000032484.1"/>
</dbReference>
<reference evidence="9" key="1">
    <citation type="submission" date="2018-06" db="EMBL/GenBank/DDBJ databases">
        <title>Genome assembly of Danube salmon.</title>
        <authorList>
            <person name="Macqueen D.J."/>
            <person name="Gundappa M.K."/>
        </authorList>
    </citation>
    <scope>NUCLEOTIDE SEQUENCE [LARGE SCALE GENOMIC DNA]</scope>
</reference>
<dbReference type="PROSITE" id="PS50119">
    <property type="entry name" value="ZF_BBOX"/>
    <property type="match status" value="1"/>
</dbReference>
<dbReference type="SUPFAM" id="SSF57845">
    <property type="entry name" value="B-box zinc-binding domain"/>
    <property type="match status" value="1"/>
</dbReference>
<organism evidence="8 9">
    <name type="scientific">Hucho hucho</name>
    <name type="common">huchen</name>
    <dbReference type="NCBI Taxonomy" id="62062"/>
    <lineage>
        <taxon>Eukaryota</taxon>
        <taxon>Metazoa</taxon>
        <taxon>Chordata</taxon>
        <taxon>Craniata</taxon>
        <taxon>Vertebrata</taxon>
        <taxon>Euteleostomi</taxon>
        <taxon>Actinopterygii</taxon>
        <taxon>Neopterygii</taxon>
        <taxon>Teleostei</taxon>
        <taxon>Protacanthopterygii</taxon>
        <taxon>Salmoniformes</taxon>
        <taxon>Salmonidae</taxon>
        <taxon>Salmoninae</taxon>
        <taxon>Hucho</taxon>
    </lineage>
</organism>
<dbReference type="SMART" id="SM00336">
    <property type="entry name" value="BBOX"/>
    <property type="match status" value="1"/>
</dbReference>
<dbReference type="InterPro" id="IPR001870">
    <property type="entry name" value="B30.2/SPRY"/>
</dbReference>
<keyword evidence="9" id="KW-1185">Reference proteome</keyword>
<dbReference type="InterPro" id="IPR043136">
    <property type="entry name" value="B30.2/SPRY_sf"/>
</dbReference>
<dbReference type="Proteomes" id="UP000314982">
    <property type="component" value="Unassembled WGS sequence"/>
</dbReference>
<dbReference type="SMART" id="SM00589">
    <property type="entry name" value="PRY"/>
    <property type="match status" value="1"/>
</dbReference>
<dbReference type="Gene3D" id="3.30.160.60">
    <property type="entry name" value="Classic Zinc Finger"/>
    <property type="match status" value="1"/>
</dbReference>
<evidence type="ECO:0000259" key="6">
    <source>
        <dbReference type="PROSITE" id="PS50119"/>
    </source>
</evidence>
<keyword evidence="3" id="KW-0862">Zinc</keyword>
<dbReference type="PANTHER" id="PTHR24103">
    <property type="entry name" value="E3 UBIQUITIN-PROTEIN LIGASE TRIM"/>
    <property type="match status" value="1"/>
</dbReference>
<dbReference type="Gene3D" id="2.60.120.920">
    <property type="match status" value="1"/>
</dbReference>
<protein>
    <submittedName>
        <fullName evidence="8">Cytochrome P450 family 4 subfamily F member 8</fullName>
    </submittedName>
</protein>
<evidence type="ECO:0000256" key="2">
    <source>
        <dbReference type="ARBA" id="ARBA00022771"/>
    </source>
</evidence>
<dbReference type="InterPro" id="IPR003877">
    <property type="entry name" value="SPRY_dom"/>
</dbReference>
<dbReference type="InterPro" id="IPR058030">
    <property type="entry name" value="TRIM8/14/16/25/29/45/65_CC"/>
</dbReference>
<name>A0A4W5NSU5_9TELE</name>
<evidence type="ECO:0000256" key="5">
    <source>
        <dbReference type="SAM" id="Coils"/>
    </source>
</evidence>
<dbReference type="InterPro" id="IPR050143">
    <property type="entry name" value="TRIM/RBCC"/>
</dbReference>
<reference evidence="8" key="3">
    <citation type="submission" date="2025-09" db="UniProtKB">
        <authorList>
            <consortium name="Ensembl"/>
        </authorList>
    </citation>
    <scope>IDENTIFICATION</scope>
</reference>
<dbReference type="Pfam" id="PF25600">
    <property type="entry name" value="TRIM_CC"/>
    <property type="match status" value="1"/>
</dbReference>
<dbReference type="CDD" id="cd12893">
    <property type="entry name" value="SPRY_PRY_TRIM35"/>
    <property type="match status" value="1"/>
</dbReference>
<evidence type="ECO:0000313" key="9">
    <source>
        <dbReference type="Proteomes" id="UP000314982"/>
    </source>
</evidence>
<feature type="coiled-coil region" evidence="5">
    <location>
        <begin position="203"/>
        <end position="230"/>
    </location>
</feature>
<dbReference type="InterPro" id="IPR000315">
    <property type="entry name" value="Znf_B-box"/>
</dbReference>
<evidence type="ECO:0000259" key="7">
    <source>
        <dbReference type="PROSITE" id="PS50188"/>
    </source>
</evidence>
<keyword evidence="2 4" id="KW-0863">Zinc-finger</keyword>
<dbReference type="InterPro" id="IPR013320">
    <property type="entry name" value="ConA-like_dom_sf"/>
</dbReference>
<dbReference type="SMART" id="SM00449">
    <property type="entry name" value="SPRY"/>
    <property type="match status" value="1"/>
</dbReference>